<dbReference type="CDD" id="cd01948">
    <property type="entry name" value="EAL"/>
    <property type="match status" value="1"/>
</dbReference>
<feature type="domain" description="PAC" evidence="4">
    <location>
        <begin position="387"/>
        <end position="439"/>
    </location>
</feature>
<feature type="domain" description="EAL" evidence="5">
    <location>
        <begin position="629"/>
        <end position="876"/>
    </location>
</feature>
<reference evidence="8" key="1">
    <citation type="submission" date="2017-01" db="EMBL/GenBank/DDBJ databases">
        <authorList>
            <person name="Varghese N."/>
            <person name="Submissions S."/>
        </authorList>
    </citation>
    <scope>NUCLEOTIDE SEQUENCE [LARGE SCALE GENOMIC DNA]</scope>
    <source>
        <strain evidence="8">DSM 19945</strain>
    </source>
</reference>
<dbReference type="InterPro" id="IPR001610">
    <property type="entry name" value="PAC"/>
</dbReference>
<dbReference type="PROSITE" id="PS50113">
    <property type="entry name" value="PAC"/>
    <property type="match status" value="1"/>
</dbReference>
<keyword evidence="8" id="KW-1185">Reference proteome</keyword>
<dbReference type="SMART" id="SM00091">
    <property type="entry name" value="PAS"/>
    <property type="match status" value="1"/>
</dbReference>
<dbReference type="PANTHER" id="PTHR44757:SF2">
    <property type="entry name" value="BIOFILM ARCHITECTURE MAINTENANCE PROTEIN MBAA"/>
    <property type="match status" value="1"/>
</dbReference>
<dbReference type="STRING" id="453582.SAMN05421580_1012"/>
<accession>A0A1N7IU87</accession>
<dbReference type="InterPro" id="IPR001633">
    <property type="entry name" value="EAL_dom"/>
</dbReference>
<keyword evidence="2" id="KW-1133">Transmembrane helix</keyword>
<evidence type="ECO:0000259" key="6">
    <source>
        <dbReference type="PROSITE" id="PS50887"/>
    </source>
</evidence>
<proteinExistence type="predicted"/>
<dbReference type="Gene3D" id="3.30.70.270">
    <property type="match status" value="1"/>
</dbReference>
<keyword evidence="2" id="KW-0812">Transmembrane</keyword>
<protein>
    <submittedName>
        <fullName evidence="7">PAS domain S-box-containing protein/diguanylate cyclase (GGDEF) domain-containing protein</fullName>
    </submittedName>
</protein>
<dbReference type="InterPro" id="IPR000700">
    <property type="entry name" value="PAS-assoc_C"/>
</dbReference>
<sequence length="893" mass="98310">MTFRSVSGSALVFLLAATLGGLIAVLQYHRSWTQSLAHMVDDTYIAADHMELLIRSMRLSAETVAEAARTDDLVHSADEAIEKVVRENIGISAVLVIDATGHVIEGYYERGSPVGLDLSDRPYFRLFRDQMWEGFYINPPVRARVDGTWSLPLSVPIYTPEGRFGGVIAVAAQEGYFAYLRKPFQANDVQVYLRVHPDGQFIALPSPFGARPLPQSLKAAIARRPAQTLEPQAGARSYDQPDAVGTLRQSPSGLFDVLAVRTTSALRQDALIASVETGLAAFVAALLIGLAGLGLLRWANAAHTEAERARFLGERLRIATDAAQIGVWDLDIINSHEVWDETMHRLYGLEPGTFQGTFEHWCKLVHPDDIPYAQEMFQRAIAEGTDMDAEYRIITANGDIRVISTHARIFRDREGRAVRAIGVNYDVSERVARERELLAARAEAEAAQARIAYDALHDPLTGLLNRRGMDLHLKDSLAKAAPDQPVAYLHIDIDRFKSINDVFGHVAGDHLLCTAARLLKLAAPPGAKVARMGGDEFAIFVQGEAAEPMARACAESFLSACRDPVEFEGRKLWFSASVGLSARTAGEAGAAEAGAMAQDADIALYAAKNAGRDRMVLFSPELRRKVEETKRLADKLEDALRHDRLEVYFQPQVGAINHELIGAEALLRWYDAEDGPISPDRFLPIAREMGHMARIDGIVLRKAIKTVHNLKARGLIVPKVSVNVDVQRLMQPDLLDDLAALGPLPCGLAFELLETLDYDEITDGLLDVLDRLRAQQIEIELDDFGRGRTSLATVQRIRPDRLKIDRSLIARKGVDPVVEAIGNMGHALNIGLTAEGVETLPQALAMARLGCDCLQGFYFARPMPEQDFAHWIAAKQSDKPSHWVETDANYQSA</sequence>
<dbReference type="Pfam" id="PF08447">
    <property type="entry name" value="PAS_3"/>
    <property type="match status" value="1"/>
</dbReference>
<dbReference type="InterPro" id="IPR000014">
    <property type="entry name" value="PAS"/>
</dbReference>
<dbReference type="InterPro" id="IPR000160">
    <property type="entry name" value="GGDEF_dom"/>
</dbReference>
<dbReference type="Gene3D" id="2.10.70.100">
    <property type="match status" value="1"/>
</dbReference>
<feature type="domain" description="GGDEF" evidence="6">
    <location>
        <begin position="484"/>
        <end position="620"/>
    </location>
</feature>
<dbReference type="Pfam" id="PF00563">
    <property type="entry name" value="EAL"/>
    <property type="match status" value="1"/>
</dbReference>
<dbReference type="CDD" id="cd12914">
    <property type="entry name" value="PDC1_DGC_like"/>
    <property type="match status" value="1"/>
</dbReference>
<dbReference type="Gene3D" id="3.30.450.20">
    <property type="entry name" value="PAS domain"/>
    <property type="match status" value="2"/>
</dbReference>
<dbReference type="CDD" id="cd01949">
    <property type="entry name" value="GGDEF"/>
    <property type="match status" value="1"/>
</dbReference>
<evidence type="ECO:0000256" key="1">
    <source>
        <dbReference type="SAM" id="Coils"/>
    </source>
</evidence>
<dbReference type="SUPFAM" id="SSF55073">
    <property type="entry name" value="Nucleotide cyclase"/>
    <property type="match status" value="1"/>
</dbReference>
<name>A0A1N7IU87_9RHOB</name>
<dbReference type="InterPro" id="IPR043128">
    <property type="entry name" value="Rev_trsase/Diguanyl_cyclase"/>
</dbReference>
<feature type="coiled-coil region" evidence="1">
    <location>
        <begin position="619"/>
        <end position="646"/>
    </location>
</feature>
<evidence type="ECO:0000259" key="4">
    <source>
        <dbReference type="PROSITE" id="PS50113"/>
    </source>
</evidence>
<gene>
    <name evidence="7" type="ORF">SAMN05421580_1012</name>
</gene>
<dbReference type="RefSeq" id="WP_076482997.1">
    <property type="nucleotide sequence ID" value="NZ_FTOG01000001.1"/>
</dbReference>
<dbReference type="InterPro" id="IPR013655">
    <property type="entry name" value="PAS_fold_3"/>
</dbReference>
<dbReference type="NCBIfam" id="TIGR00254">
    <property type="entry name" value="GGDEF"/>
    <property type="match status" value="1"/>
</dbReference>
<dbReference type="PANTHER" id="PTHR44757">
    <property type="entry name" value="DIGUANYLATE CYCLASE DGCP"/>
    <property type="match status" value="1"/>
</dbReference>
<evidence type="ECO:0000313" key="8">
    <source>
        <dbReference type="Proteomes" id="UP000186221"/>
    </source>
</evidence>
<dbReference type="CDD" id="cd00130">
    <property type="entry name" value="PAS"/>
    <property type="match status" value="1"/>
</dbReference>
<dbReference type="NCBIfam" id="TIGR00229">
    <property type="entry name" value="sensory_box"/>
    <property type="match status" value="1"/>
</dbReference>
<dbReference type="SMART" id="SM00052">
    <property type="entry name" value="EAL"/>
    <property type="match status" value="1"/>
</dbReference>
<dbReference type="PROSITE" id="PS50887">
    <property type="entry name" value="GGDEF"/>
    <property type="match status" value="1"/>
</dbReference>
<dbReference type="SMART" id="SM00267">
    <property type="entry name" value="GGDEF"/>
    <property type="match status" value="1"/>
</dbReference>
<keyword evidence="1" id="KW-0175">Coiled coil</keyword>
<keyword evidence="2" id="KW-0472">Membrane</keyword>
<evidence type="ECO:0000259" key="3">
    <source>
        <dbReference type="PROSITE" id="PS50112"/>
    </source>
</evidence>
<evidence type="ECO:0000256" key="2">
    <source>
        <dbReference type="SAM" id="Phobius"/>
    </source>
</evidence>
<feature type="transmembrane region" description="Helical" evidence="2">
    <location>
        <begin position="6"/>
        <end position="26"/>
    </location>
</feature>
<dbReference type="InterPro" id="IPR052155">
    <property type="entry name" value="Biofilm_reg_signaling"/>
</dbReference>
<dbReference type="InterPro" id="IPR035919">
    <property type="entry name" value="EAL_sf"/>
</dbReference>
<dbReference type="PROSITE" id="PS50883">
    <property type="entry name" value="EAL"/>
    <property type="match status" value="1"/>
</dbReference>
<dbReference type="EMBL" id="FTOG01000001">
    <property type="protein sequence ID" value="SIS40634.1"/>
    <property type="molecule type" value="Genomic_DNA"/>
</dbReference>
<dbReference type="Pfam" id="PF00990">
    <property type="entry name" value="GGDEF"/>
    <property type="match status" value="1"/>
</dbReference>
<dbReference type="Gene3D" id="3.20.20.450">
    <property type="entry name" value="EAL domain"/>
    <property type="match status" value="1"/>
</dbReference>
<dbReference type="SUPFAM" id="SSF141868">
    <property type="entry name" value="EAL domain-like"/>
    <property type="match status" value="1"/>
</dbReference>
<dbReference type="SMART" id="SM00086">
    <property type="entry name" value="PAC"/>
    <property type="match status" value="1"/>
</dbReference>
<dbReference type="Proteomes" id="UP000186221">
    <property type="component" value="Unassembled WGS sequence"/>
</dbReference>
<dbReference type="OrthoDB" id="9814202at2"/>
<dbReference type="InterPro" id="IPR029787">
    <property type="entry name" value="Nucleotide_cyclase"/>
</dbReference>
<feature type="domain" description="PAS" evidence="3">
    <location>
        <begin position="312"/>
        <end position="384"/>
    </location>
</feature>
<evidence type="ECO:0000313" key="7">
    <source>
        <dbReference type="EMBL" id="SIS40634.1"/>
    </source>
</evidence>
<dbReference type="PROSITE" id="PS50112">
    <property type="entry name" value="PAS"/>
    <property type="match status" value="1"/>
</dbReference>
<dbReference type="InterPro" id="IPR035965">
    <property type="entry name" value="PAS-like_dom_sf"/>
</dbReference>
<evidence type="ECO:0000259" key="5">
    <source>
        <dbReference type="PROSITE" id="PS50883"/>
    </source>
</evidence>
<dbReference type="AlphaFoldDB" id="A0A1N7IU87"/>
<dbReference type="SUPFAM" id="SSF55785">
    <property type="entry name" value="PYP-like sensor domain (PAS domain)"/>
    <property type="match status" value="1"/>
</dbReference>
<organism evidence="7 8">
    <name type="scientific">Rhodobacter aestuarii</name>
    <dbReference type="NCBI Taxonomy" id="453582"/>
    <lineage>
        <taxon>Bacteria</taxon>
        <taxon>Pseudomonadati</taxon>
        <taxon>Pseudomonadota</taxon>
        <taxon>Alphaproteobacteria</taxon>
        <taxon>Rhodobacterales</taxon>
        <taxon>Rhodobacter group</taxon>
        <taxon>Rhodobacter</taxon>
    </lineage>
</organism>